<evidence type="ECO:0000313" key="7">
    <source>
        <dbReference type="EMBL" id="QDL56849.1"/>
    </source>
</evidence>
<dbReference type="Pfam" id="PF02104">
    <property type="entry name" value="SURF1"/>
    <property type="match status" value="1"/>
</dbReference>
<dbReference type="PANTHER" id="PTHR23427:SF2">
    <property type="entry name" value="SURFEIT LOCUS PROTEIN 1"/>
    <property type="match status" value="1"/>
</dbReference>
<evidence type="ECO:0000256" key="1">
    <source>
        <dbReference type="ARBA" id="ARBA00004370"/>
    </source>
</evidence>
<dbReference type="KEGG" id="rhg:EXZ61_16665"/>
<keyword evidence="4 6" id="KW-1133">Transmembrane helix</keyword>
<dbReference type="EMBL" id="CP036282">
    <property type="protein sequence ID" value="QDL56849.1"/>
    <property type="molecule type" value="Genomic_DNA"/>
</dbReference>
<comment type="caution">
    <text evidence="6">Lacks conserved residue(s) required for the propagation of feature annotation.</text>
</comment>
<keyword evidence="8" id="KW-1185">Reference proteome</keyword>
<evidence type="ECO:0000256" key="5">
    <source>
        <dbReference type="ARBA" id="ARBA00023136"/>
    </source>
</evidence>
<sequence length="223" mass="24411">MLSGLSLGRWQLSRAEQKLTAQAAVEAQASKPALDNAQLLADTPVSHLYRSAVLRGQWIPGQTVLLDNRPMEGRVGFYVLTPFLLEGSKSSVMVQRGWIPRNFENRADVPQVASPTGVVVLVGRITPPPGALYDLGTQPEGQIRQNVDLKQFASAAGIDLLTEISVQQTDAVSGGLLQHWPVVNVGVDKHYGYAFQWFALAALIAGLYAWFQIIRPRISRPKD</sequence>
<organism evidence="7 8">
    <name type="scientific">Rhodoferax aquaticus</name>
    <dbReference type="NCBI Taxonomy" id="2527691"/>
    <lineage>
        <taxon>Bacteria</taxon>
        <taxon>Pseudomonadati</taxon>
        <taxon>Pseudomonadota</taxon>
        <taxon>Betaproteobacteria</taxon>
        <taxon>Burkholderiales</taxon>
        <taxon>Comamonadaceae</taxon>
        <taxon>Rhodoferax</taxon>
    </lineage>
</organism>
<name>A0A515EW34_9BURK</name>
<evidence type="ECO:0000256" key="3">
    <source>
        <dbReference type="ARBA" id="ARBA00022692"/>
    </source>
</evidence>
<evidence type="ECO:0000313" key="8">
    <source>
        <dbReference type="Proteomes" id="UP000317365"/>
    </source>
</evidence>
<dbReference type="InterPro" id="IPR002994">
    <property type="entry name" value="Surf1/Shy1"/>
</dbReference>
<evidence type="ECO:0000256" key="4">
    <source>
        <dbReference type="ARBA" id="ARBA00022989"/>
    </source>
</evidence>
<proteinExistence type="inferred from homology"/>
<reference evidence="8" key="2">
    <citation type="journal article" date="2020" name="Int. J. Syst. Evol. Microbiol.">
        <title>Genomic insights into a novel species Rhodoferax aquaticus sp. nov., isolated from freshwater.</title>
        <authorList>
            <person name="Li T."/>
            <person name="Zhuo Y."/>
            <person name="Jin C.Z."/>
            <person name="Wu X."/>
            <person name="Ko S.R."/>
            <person name="Jin F.J."/>
            <person name="Ahn C.Y."/>
            <person name="Oh H.M."/>
            <person name="Lee H.G."/>
            <person name="Jin L."/>
        </authorList>
    </citation>
    <scope>NUCLEOTIDE SEQUENCE [LARGE SCALE GENOMIC DNA]</scope>
    <source>
        <strain evidence="8">Gr-4</strain>
    </source>
</reference>
<dbReference type="CDD" id="cd06662">
    <property type="entry name" value="SURF1"/>
    <property type="match status" value="1"/>
</dbReference>
<dbReference type="PROSITE" id="PS50895">
    <property type="entry name" value="SURF1"/>
    <property type="match status" value="1"/>
</dbReference>
<dbReference type="InterPro" id="IPR045214">
    <property type="entry name" value="Surf1/Surf4"/>
</dbReference>
<evidence type="ECO:0000256" key="6">
    <source>
        <dbReference type="RuleBase" id="RU363076"/>
    </source>
</evidence>
<dbReference type="PANTHER" id="PTHR23427">
    <property type="entry name" value="SURFEIT LOCUS PROTEIN"/>
    <property type="match status" value="1"/>
</dbReference>
<dbReference type="GO" id="GO:0005886">
    <property type="term" value="C:plasma membrane"/>
    <property type="evidence" value="ECO:0007669"/>
    <property type="project" value="UniProtKB-SubCell"/>
</dbReference>
<reference evidence="8" key="1">
    <citation type="submission" date="2019-02" db="EMBL/GenBank/DDBJ databases">
        <title>Complete genome sequence of Rhodoferax sp. Gr-4.</title>
        <authorList>
            <person name="Jin L."/>
        </authorList>
    </citation>
    <scope>NUCLEOTIDE SEQUENCE [LARGE SCALE GENOMIC DNA]</scope>
    <source>
        <strain evidence="8">Gr-4</strain>
    </source>
</reference>
<keyword evidence="5 6" id="KW-0472">Membrane</keyword>
<accession>A0A515EW34</accession>
<gene>
    <name evidence="7" type="ORF">EXZ61_16665</name>
</gene>
<feature type="transmembrane region" description="Helical" evidence="6">
    <location>
        <begin position="191"/>
        <end position="211"/>
    </location>
</feature>
<keyword evidence="3 6" id="KW-0812">Transmembrane</keyword>
<protein>
    <recommendedName>
        <fullName evidence="6">SURF1-like protein</fullName>
    </recommendedName>
</protein>
<evidence type="ECO:0000256" key="2">
    <source>
        <dbReference type="ARBA" id="ARBA00007165"/>
    </source>
</evidence>
<dbReference type="Proteomes" id="UP000317365">
    <property type="component" value="Chromosome"/>
</dbReference>
<comment type="similarity">
    <text evidence="2 6">Belongs to the SURF1 family.</text>
</comment>
<keyword evidence="6" id="KW-1003">Cell membrane</keyword>
<comment type="subcellular location">
    <subcellularLocation>
        <location evidence="6">Cell membrane</location>
        <topology evidence="6">Multi-pass membrane protein</topology>
    </subcellularLocation>
    <subcellularLocation>
        <location evidence="1">Membrane</location>
    </subcellularLocation>
</comment>
<dbReference type="AlphaFoldDB" id="A0A515EW34"/>